<dbReference type="EMBL" id="CADIKL010000006">
    <property type="protein sequence ID" value="CAB3783259.1"/>
    <property type="molecule type" value="Genomic_DNA"/>
</dbReference>
<feature type="region of interest" description="Disordered" evidence="1">
    <location>
        <begin position="1"/>
        <end position="138"/>
    </location>
</feature>
<dbReference type="Proteomes" id="UP000494119">
    <property type="component" value="Unassembled WGS sequence"/>
</dbReference>
<protein>
    <submittedName>
        <fullName evidence="2">Uncharacterized protein</fullName>
    </submittedName>
</protein>
<gene>
    <name evidence="2" type="ORF">LMG28688_01611</name>
</gene>
<reference evidence="2 3" key="1">
    <citation type="submission" date="2020-04" db="EMBL/GenBank/DDBJ databases">
        <authorList>
            <person name="De Canck E."/>
        </authorList>
    </citation>
    <scope>NUCLEOTIDE SEQUENCE [LARGE SCALE GENOMIC DNA]</scope>
    <source>
        <strain evidence="2 3">LMG 28688</strain>
    </source>
</reference>
<keyword evidence="3" id="KW-1185">Reference proteome</keyword>
<feature type="compositionally biased region" description="Acidic residues" evidence="1">
    <location>
        <begin position="47"/>
        <end position="57"/>
    </location>
</feature>
<feature type="compositionally biased region" description="Acidic residues" evidence="1">
    <location>
        <begin position="69"/>
        <end position="91"/>
    </location>
</feature>
<organism evidence="2 3">
    <name type="scientific">Paraburkholderia caffeinitolerans</name>
    <dbReference type="NCBI Taxonomy" id="1723730"/>
    <lineage>
        <taxon>Bacteria</taxon>
        <taxon>Pseudomonadati</taxon>
        <taxon>Pseudomonadota</taxon>
        <taxon>Betaproteobacteria</taxon>
        <taxon>Burkholderiales</taxon>
        <taxon>Burkholderiaceae</taxon>
        <taxon>Paraburkholderia</taxon>
    </lineage>
</organism>
<evidence type="ECO:0000256" key="1">
    <source>
        <dbReference type="SAM" id="MobiDB-lite"/>
    </source>
</evidence>
<accession>A0A6J5FRK6</accession>
<evidence type="ECO:0000313" key="3">
    <source>
        <dbReference type="Proteomes" id="UP000494119"/>
    </source>
</evidence>
<sequence>MSNTLRNLMARGGLSFAHLGRGARSEDERPGDDDDSGKGKKGKRAADEDDEQQDRDDGDSKRGKRAEGGDSDDDDEDDPDNDVDDEDEPNDDSGKGKRGKKGKRAADDEDDERAEDDDDDEEEMRGQSSAARARRRERARCAAIFASKGAGRNPELACNLAFETTMTRSQVISVLNKTRGSAGGTQTRRNPNLGSGDAPRMSQEQAVEASWDSAFQKAGAKPRRAR</sequence>
<feature type="compositionally biased region" description="Basic and acidic residues" evidence="1">
    <location>
        <begin position="58"/>
        <end position="68"/>
    </location>
</feature>
<name>A0A6J5FRK6_9BURK</name>
<feature type="compositionally biased region" description="Polar residues" evidence="1">
    <location>
        <begin position="177"/>
        <end position="193"/>
    </location>
</feature>
<proteinExistence type="predicted"/>
<feature type="region of interest" description="Disordered" evidence="1">
    <location>
        <begin position="177"/>
        <end position="226"/>
    </location>
</feature>
<dbReference type="AlphaFoldDB" id="A0A6J5FRK6"/>
<dbReference type="RefSeq" id="WP_175194587.1">
    <property type="nucleotide sequence ID" value="NZ_CADIKL010000006.1"/>
</dbReference>
<feature type="compositionally biased region" description="Acidic residues" evidence="1">
    <location>
        <begin position="107"/>
        <end position="123"/>
    </location>
</feature>
<evidence type="ECO:0000313" key="2">
    <source>
        <dbReference type="EMBL" id="CAB3783259.1"/>
    </source>
</evidence>